<dbReference type="AlphaFoldDB" id="L0JP82"/>
<dbReference type="eggNOG" id="arCOG10315">
    <property type="taxonomic scope" value="Archaea"/>
</dbReference>
<reference evidence="3" key="1">
    <citation type="submission" date="2012-02" db="EMBL/GenBank/DDBJ databases">
        <title>Complete sequence of chromosome of Natrinema pellirubrum DSM 15624.</title>
        <authorList>
            <person name="Lucas S."/>
            <person name="Han J."/>
            <person name="Lapidus A."/>
            <person name="Cheng J.-F."/>
            <person name="Goodwin L."/>
            <person name="Pitluck S."/>
            <person name="Peters L."/>
            <person name="Teshima H."/>
            <person name="Detter J.C."/>
            <person name="Han C."/>
            <person name="Tapia R."/>
            <person name="Land M."/>
            <person name="Hauser L."/>
            <person name="Kyrpides N."/>
            <person name="Ivanova N."/>
            <person name="Pagani I."/>
            <person name="Sproer C."/>
            <person name="Anderson I."/>
            <person name="Woyke T."/>
        </authorList>
    </citation>
    <scope>NUCLEOTIDE SEQUENCE [LARGE SCALE GENOMIC DNA]</scope>
    <source>
        <strain evidence="3">DSM 15624 / JCM 10476 / NCIMB 786</strain>
    </source>
</reference>
<name>L0JP82_NATP1</name>
<dbReference type="PATRIC" id="fig|797303.5.peg.3149"/>
<dbReference type="Proteomes" id="UP000011593">
    <property type="component" value="Unassembled WGS sequence"/>
</dbReference>
<evidence type="ECO:0000313" key="3">
    <source>
        <dbReference type="Proteomes" id="UP000010843"/>
    </source>
</evidence>
<proteinExistence type="predicted"/>
<evidence type="ECO:0000313" key="1">
    <source>
        <dbReference type="EMBL" id="AGB33059.1"/>
    </source>
</evidence>
<dbReference type="EMBL" id="CP003372">
    <property type="protein sequence ID" value="AGB33059.1"/>
    <property type="molecule type" value="Genomic_DNA"/>
</dbReference>
<accession>L0JP82</accession>
<dbReference type="EMBL" id="AOIE01000099">
    <property type="protein sequence ID" value="ELY71939.1"/>
    <property type="molecule type" value="Genomic_DNA"/>
</dbReference>
<dbReference type="HOGENOM" id="CLU_1168599_0_0_2"/>
<gene>
    <name evidence="1" type="ordered locus">Natpe_3270</name>
    <name evidence="2" type="ORF">C488_15857</name>
</gene>
<evidence type="ECO:0000313" key="4">
    <source>
        <dbReference type="Proteomes" id="UP000011593"/>
    </source>
</evidence>
<sequence length="240" mass="26206">MSVDETARAALESRADGVPAAELTAQFREFRRWTGSNPLLLVAEAAAAATGQGFLDGIKPAVKRFRDAFVATGRIASFSDLAALEREDDDLVAALGARRKRDVCCEIAAVLADSPTDDDLEALVDWAETADHYRHESDPIGSIAGVGLGTVQYLRQLAGVDTPRPDPPLENLLSAIDDDLERSPIDTATPQRTIASCEWLAVVSGYRRLEIDRIAWWRATEPADRERIADVHGARVDRDR</sequence>
<dbReference type="RefSeq" id="WP_006182518.1">
    <property type="nucleotide sequence ID" value="NC_019962.1"/>
</dbReference>
<dbReference type="KEGG" id="npe:Natpe_3270"/>
<reference evidence="1" key="2">
    <citation type="submission" date="2012-02" db="EMBL/GenBank/DDBJ databases">
        <title>Complete sequence of chromosome of Natrinema pellirubrum DSM 15624.</title>
        <authorList>
            <consortium name="US DOE Joint Genome Institute"/>
            <person name="Lucas S."/>
            <person name="Han J."/>
            <person name="Lapidus A."/>
            <person name="Cheng J.-F."/>
            <person name="Goodwin L."/>
            <person name="Pitluck S."/>
            <person name="Peters L."/>
            <person name="Teshima H."/>
            <person name="Detter J.C."/>
            <person name="Han C."/>
            <person name="Tapia R."/>
            <person name="Land M."/>
            <person name="Hauser L."/>
            <person name="Kyrpides N."/>
            <person name="Ivanova N."/>
            <person name="Pagani I."/>
            <person name="Sproer C."/>
            <person name="Anderson I."/>
            <person name="Woyke T."/>
        </authorList>
    </citation>
    <scope>NUCLEOTIDE SEQUENCE</scope>
    <source>
        <strain evidence="1">DSM 15624</strain>
    </source>
</reference>
<reference evidence="2 4" key="3">
    <citation type="journal article" date="2014" name="PLoS Genet.">
        <title>Phylogenetically driven sequencing of extremely halophilic archaea reveals strategies for static and dynamic osmo-response.</title>
        <authorList>
            <person name="Becker E.A."/>
            <person name="Seitzer P.M."/>
            <person name="Tritt A."/>
            <person name="Larsen D."/>
            <person name="Krusor M."/>
            <person name="Yao A.I."/>
            <person name="Wu D."/>
            <person name="Madern D."/>
            <person name="Eisen J.A."/>
            <person name="Darling A.E."/>
            <person name="Facciotti M.T."/>
        </authorList>
    </citation>
    <scope>NUCLEOTIDE SEQUENCE [LARGE SCALE GENOMIC DNA]</scope>
    <source>
        <strain evidence="2 4">DSM 15624</strain>
    </source>
</reference>
<protein>
    <submittedName>
        <fullName evidence="1">Uncharacterized protein</fullName>
    </submittedName>
</protein>
<dbReference type="GeneID" id="14333850"/>
<evidence type="ECO:0000313" key="2">
    <source>
        <dbReference type="EMBL" id="ELY71939.1"/>
    </source>
</evidence>
<dbReference type="Proteomes" id="UP000010843">
    <property type="component" value="Chromosome"/>
</dbReference>
<keyword evidence="4" id="KW-1185">Reference proteome</keyword>
<dbReference type="STRING" id="797303.Natpe_3270"/>
<dbReference type="OrthoDB" id="45797at2157"/>
<organism evidence="1 3">
    <name type="scientific">Natrinema pellirubrum (strain DSM 15624 / CIP 106293 / JCM 10476 / NCIMB 786 / 157)</name>
    <dbReference type="NCBI Taxonomy" id="797303"/>
    <lineage>
        <taxon>Archaea</taxon>
        <taxon>Methanobacteriati</taxon>
        <taxon>Methanobacteriota</taxon>
        <taxon>Stenosarchaea group</taxon>
        <taxon>Halobacteria</taxon>
        <taxon>Halobacteriales</taxon>
        <taxon>Natrialbaceae</taxon>
        <taxon>Natrinema</taxon>
    </lineage>
</organism>